<evidence type="ECO:0000313" key="2">
    <source>
        <dbReference type="EMBL" id="CAD7655067.1"/>
    </source>
</evidence>
<dbReference type="InterPro" id="IPR000757">
    <property type="entry name" value="Beta-glucanase-like"/>
</dbReference>
<organism evidence="2">
    <name type="scientific">Oppiella nova</name>
    <dbReference type="NCBI Taxonomy" id="334625"/>
    <lineage>
        <taxon>Eukaryota</taxon>
        <taxon>Metazoa</taxon>
        <taxon>Ecdysozoa</taxon>
        <taxon>Arthropoda</taxon>
        <taxon>Chelicerata</taxon>
        <taxon>Arachnida</taxon>
        <taxon>Acari</taxon>
        <taxon>Acariformes</taxon>
        <taxon>Sarcoptiformes</taxon>
        <taxon>Oribatida</taxon>
        <taxon>Brachypylina</taxon>
        <taxon>Oppioidea</taxon>
        <taxon>Oppiidae</taxon>
        <taxon>Oppiella</taxon>
    </lineage>
</organism>
<dbReference type="Gene3D" id="2.60.120.200">
    <property type="match status" value="1"/>
</dbReference>
<dbReference type="EMBL" id="OC923783">
    <property type="protein sequence ID" value="CAD7655067.1"/>
    <property type="molecule type" value="Genomic_DNA"/>
</dbReference>
<feature type="domain" description="GH16" evidence="1">
    <location>
        <begin position="68"/>
        <end position="266"/>
    </location>
</feature>
<dbReference type="OrthoDB" id="269822at2759"/>
<gene>
    <name evidence="2" type="ORF">ONB1V03_LOCUS11712</name>
</gene>
<dbReference type="Proteomes" id="UP000728032">
    <property type="component" value="Unassembled WGS sequence"/>
</dbReference>
<proteinExistence type="predicted"/>
<accession>A0A7R9M7J7</accession>
<protein>
    <recommendedName>
        <fullName evidence="1">GH16 domain-containing protein</fullName>
    </recommendedName>
</protein>
<dbReference type="InterPro" id="IPR013320">
    <property type="entry name" value="ConA-like_dom_sf"/>
</dbReference>
<dbReference type="SUPFAM" id="SSF49899">
    <property type="entry name" value="Concanavalin A-like lectins/glucanases"/>
    <property type="match status" value="1"/>
</dbReference>
<keyword evidence="3" id="KW-1185">Reference proteome</keyword>
<feature type="non-terminal residue" evidence="2">
    <location>
        <position position="1"/>
    </location>
</feature>
<evidence type="ECO:0000259" key="1">
    <source>
        <dbReference type="PROSITE" id="PS51762"/>
    </source>
</evidence>
<evidence type="ECO:0000313" key="3">
    <source>
        <dbReference type="Proteomes" id="UP000728032"/>
    </source>
</evidence>
<dbReference type="GO" id="GO:0005975">
    <property type="term" value="P:carbohydrate metabolic process"/>
    <property type="evidence" value="ECO:0007669"/>
    <property type="project" value="InterPro"/>
</dbReference>
<dbReference type="AlphaFoldDB" id="A0A7R9M7J7"/>
<reference evidence="2" key="1">
    <citation type="submission" date="2020-11" db="EMBL/GenBank/DDBJ databases">
        <authorList>
            <person name="Tran Van P."/>
        </authorList>
    </citation>
    <scope>NUCLEOTIDE SEQUENCE</scope>
</reference>
<dbReference type="PROSITE" id="PS51762">
    <property type="entry name" value="GH16_2"/>
    <property type="match status" value="1"/>
</dbReference>
<name>A0A7R9M7J7_9ACAR</name>
<sequence>MCRKTGEDMFNHLMDLAKESHLKRSEKLKPFWLSLYTPAKCQPTHHLQQWRTGGGRSHDRLVLEFRGTKWSFITPSHGSLRAIGTVLWEIMQDLDARFLDEHIITKREELDDDLFKYQISYNTDDPKNIRLVSGALAITAIHERHQNRNFTSATIVSNKFFSYGKIDTRIAIPGGQALKSAIFLLPYDDILLDTPNIECISTVNFENLIYSRVFDHGNYSTMEYLPRAKLDKFNTFTIDYQRIGLIVDETLSGGHRETIDMKARQW</sequence>
<dbReference type="EMBL" id="CAJPVJ010008958">
    <property type="protein sequence ID" value="CAG2172254.1"/>
    <property type="molecule type" value="Genomic_DNA"/>
</dbReference>
<dbReference type="GO" id="GO:0004553">
    <property type="term" value="F:hydrolase activity, hydrolyzing O-glycosyl compounds"/>
    <property type="evidence" value="ECO:0007669"/>
    <property type="project" value="InterPro"/>
</dbReference>